<proteinExistence type="predicted"/>
<dbReference type="SMART" id="SM00382">
    <property type="entry name" value="AAA"/>
    <property type="match status" value="1"/>
</dbReference>
<accession>A0ABU0WL18</accession>
<keyword evidence="10" id="KW-1185">Reference proteome</keyword>
<dbReference type="PROSITE" id="PS00675">
    <property type="entry name" value="SIGMA54_INTERACT_1"/>
    <property type="match status" value="1"/>
</dbReference>
<evidence type="ECO:0000256" key="3">
    <source>
        <dbReference type="ARBA" id="ARBA00023012"/>
    </source>
</evidence>
<dbReference type="InterPro" id="IPR002078">
    <property type="entry name" value="Sigma_54_int"/>
</dbReference>
<reference evidence="9 10" key="1">
    <citation type="submission" date="2023-06" db="EMBL/GenBank/DDBJ databases">
        <title>Azospirillum isscasensis sp.nov, a bacterium isolated from rhizosphere soil of rice.</title>
        <authorList>
            <person name="Wang H."/>
        </authorList>
    </citation>
    <scope>NUCLEOTIDE SEQUENCE [LARGE SCALE GENOMIC DNA]</scope>
    <source>
        <strain evidence="9 10">C340-1</strain>
    </source>
</reference>
<dbReference type="Gene3D" id="1.10.10.60">
    <property type="entry name" value="Homeodomain-like"/>
    <property type="match status" value="1"/>
</dbReference>
<protein>
    <submittedName>
        <fullName evidence="9">Sigma-54 dependent transcriptional regulator</fullName>
    </submittedName>
</protein>
<dbReference type="Proteomes" id="UP001227317">
    <property type="component" value="Unassembled WGS sequence"/>
</dbReference>
<dbReference type="PROSITE" id="PS50110">
    <property type="entry name" value="RESPONSE_REGULATORY"/>
    <property type="match status" value="1"/>
</dbReference>
<evidence type="ECO:0000313" key="10">
    <source>
        <dbReference type="Proteomes" id="UP001227317"/>
    </source>
</evidence>
<dbReference type="Pfam" id="PF25601">
    <property type="entry name" value="AAA_lid_14"/>
    <property type="match status" value="1"/>
</dbReference>
<organism evidence="9 10">
    <name type="scientific">Azospirillum isscasi</name>
    <dbReference type="NCBI Taxonomy" id="3053926"/>
    <lineage>
        <taxon>Bacteria</taxon>
        <taxon>Pseudomonadati</taxon>
        <taxon>Pseudomonadota</taxon>
        <taxon>Alphaproteobacteria</taxon>
        <taxon>Rhodospirillales</taxon>
        <taxon>Azospirillaceae</taxon>
        <taxon>Azospirillum</taxon>
    </lineage>
</organism>
<dbReference type="InterPro" id="IPR025944">
    <property type="entry name" value="Sigma_54_int_dom_CS"/>
</dbReference>
<dbReference type="InterPro" id="IPR009057">
    <property type="entry name" value="Homeodomain-like_sf"/>
</dbReference>
<dbReference type="PANTHER" id="PTHR32071:SF57">
    <property type="entry name" value="C4-DICARBOXYLATE TRANSPORT TRANSCRIPTIONAL REGULATORY PROTEIN DCTD"/>
    <property type="match status" value="1"/>
</dbReference>
<dbReference type="Pfam" id="PF00158">
    <property type="entry name" value="Sigma54_activat"/>
    <property type="match status" value="1"/>
</dbReference>
<dbReference type="InterPro" id="IPR002197">
    <property type="entry name" value="HTH_Fis"/>
</dbReference>
<evidence type="ECO:0000256" key="4">
    <source>
        <dbReference type="ARBA" id="ARBA00023015"/>
    </source>
</evidence>
<dbReference type="Pfam" id="PF00072">
    <property type="entry name" value="Response_reg"/>
    <property type="match status" value="1"/>
</dbReference>
<dbReference type="SUPFAM" id="SSF46689">
    <property type="entry name" value="Homeodomain-like"/>
    <property type="match status" value="1"/>
</dbReference>
<dbReference type="SUPFAM" id="SSF52540">
    <property type="entry name" value="P-loop containing nucleoside triphosphate hydrolases"/>
    <property type="match status" value="1"/>
</dbReference>
<feature type="domain" description="Sigma-54 factor interaction" evidence="7">
    <location>
        <begin position="162"/>
        <end position="391"/>
    </location>
</feature>
<dbReference type="PROSITE" id="PS50045">
    <property type="entry name" value="SIGMA54_INTERACT_4"/>
    <property type="match status" value="1"/>
</dbReference>
<name>A0ABU0WL18_9PROT</name>
<keyword evidence="5" id="KW-0804">Transcription</keyword>
<dbReference type="InterPro" id="IPR003593">
    <property type="entry name" value="AAA+_ATPase"/>
</dbReference>
<keyword evidence="6" id="KW-0597">Phosphoprotein</keyword>
<dbReference type="InterPro" id="IPR001789">
    <property type="entry name" value="Sig_transdc_resp-reg_receiver"/>
</dbReference>
<evidence type="ECO:0000256" key="5">
    <source>
        <dbReference type="ARBA" id="ARBA00023163"/>
    </source>
</evidence>
<dbReference type="InterPro" id="IPR025662">
    <property type="entry name" value="Sigma_54_int_dom_ATP-bd_1"/>
</dbReference>
<dbReference type="CDD" id="cd17549">
    <property type="entry name" value="REC_DctD-like"/>
    <property type="match status" value="1"/>
</dbReference>
<dbReference type="InterPro" id="IPR011006">
    <property type="entry name" value="CheY-like_superfamily"/>
</dbReference>
<evidence type="ECO:0000256" key="6">
    <source>
        <dbReference type="PROSITE-ProRule" id="PRU00169"/>
    </source>
</evidence>
<feature type="domain" description="Response regulatory" evidence="8">
    <location>
        <begin position="21"/>
        <end position="135"/>
    </location>
</feature>
<keyword evidence="4" id="KW-0805">Transcription regulation</keyword>
<dbReference type="SMART" id="SM00448">
    <property type="entry name" value="REC"/>
    <property type="match status" value="1"/>
</dbReference>
<evidence type="ECO:0000259" key="8">
    <source>
        <dbReference type="PROSITE" id="PS50110"/>
    </source>
</evidence>
<keyword evidence="1" id="KW-0547">Nucleotide-binding</keyword>
<comment type="caution">
    <text evidence="9">The sequence shown here is derived from an EMBL/GenBank/DDBJ whole genome shotgun (WGS) entry which is preliminary data.</text>
</comment>
<feature type="modified residue" description="4-aspartylphosphate" evidence="6">
    <location>
        <position position="70"/>
    </location>
</feature>
<dbReference type="PROSITE" id="PS00688">
    <property type="entry name" value="SIGMA54_INTERACT_3"/>
    <property type="match status" value="1"/>
</dbReference>
<dbReference type="Gene3D" id="3.40.50.2300">
    <property type="match status" value="1"/>
</dbReference>
<evidence type="ECO:0000313" key="9">
    <source>
        <dbReference type="EMBL" id="MDQ2104928.1"/>
    </source>
</evidence>
<dbReference type="InterPro" id="IPR058031">
    <property type="entry name" value="AAA_lid_NorR"/>
</dbReference>
<dbReference type="SUPFAM" id="SSF52172">
    <property type="entry name" value="CheY-like"/>
    <property type="match status" value="1"/>
</dbReference>
<dbReference type="PANTHER" id="PTHR32071">
    <property type="entry name" value="TRANSCRIPTIONAL REGULATORY PROTEIN"/>
    <property type="match status" value="1"/>
</dbReference>
<evidence type="ECO:0000256" key="1">
    <source>
        <dbReference type="ARBA" id="ARBA00022741"/>
    </source>
</evidence>
<evidence type="ECO:0000256" key="2">
    <source>
        <dbReference type="ARBA" id="ARBA00022840"/>
    </source>
</evidence>
<keyword evidence="3" id="KW-0902">Two-component regulatory system</keyword>
<dbReference type="Gene3D" id="1.10.8.60">
    <property type="match status" value="1"/>
</dbReference>
<sequence>MTTGTDATGTDATGTDALGGSVLFVDDERSVRLAGQQTLELAGFDVTACDGAERALRHLGRDWPGALVTDVRMPQMDGLELMERALALDPELPVILITGHGDVPMAVEAMRRGAYDFLEKPFPSERLVEVTRRAVEKRRLVLENRRLRERLAGLPAGDASPIVGRTPGIERLRTAIAAVADTDADVLVLGETGTGKEMVARALHAGSNRRKHPFVALNCGAMPESIFESELFGHEAGAFTGAGKRRVGRIEHAGGGTLFLDEIESMPLSLQVKLLRVIQERVVEPLGSNELIPVDLRVVAATKVDLRKAASEGKFREDLYYRLNVVVVTIPPLRDRRDDIPLLFQHFVVQAATRYNRDPRAPSPLQIQRLMAHDWPGNVRELRNAADRFVLGLDDTLSAVGGTAPAATAGGSGLSLAEQVDLFEKSLIESELARHKGSVKATIEALNVPRKTFYDKLKRYGLSREDFVE</sequence>
<dbReference type="InterPro" id="IPR027417">
    <property type="entry name" value="P-loop_NTPase"/>
</dbReference>
<dbReference type="RefSeq" id="WP_306709103.1">
    <property type="nucleotide sequence ID" value="NZ_JAUJFI010000111.1"/>
</dbReference>
<dbReference type="Pfam" id="PF02954">
    <property type="entry name" value="HTH_8"/>
    <property type="match status" value="1"/>
</dbReference>
<dbReference type="Gene3D" id="3.40.50.300">
    <property type="entry name" value="P-loop containing nucleotide triphosphate hydrolases"/>
    <property type="match status" value="1"/>
</dbReference>
<evidence type="ECO:0000259" key="7">
    <source>
        <dbReference type="PROSITE" id="PS50045"/>
    </source>
</evidence>
<keyword evidence="2" id="KW-0067">ATP-binding</keyword>
<dbReference type="CDD" id="cd00009">
    <property type="entry name" value="AAA"/>
    <property type="match status" value="1"/>
</dbReference>
<dbReference type="EMBL" id="JAUJFI010000111">
    <property type="protein sequence ID" value="MDQ2104928.1"/>
    <property type="molecule type" value="Genomic_DNA"/>
</dbReference>
<gene>
    <name evidence="9" type="ORF">QSG27_19670</name>
</gene>